<dbReference type="Proteomes" id="UP000800094">
    <property type="component" value="Unassembled WGS sequence"/>
</dbReference>
<keyword evidence="2" id="KW-1185">Reference proteome</keyword>
<reference evidence="1" key="1">
    <citation type="journal article" date="2020" name="Stud. Mycol.">
        <title>101 Dothideomycetes genomes: a test case for predicting lifestyles and emergence of pathogens.</title>
        <authorList>
            <person name="Haridas S."/>
            <person name="Albert R."/>
            <person name="Binder M."/>
            <person name="Bloem J."/>
            <person name="Labutti K."/>
            <person name="Salamov A."/>
            <person name="Andreopoulos B."/>
            <person name="Baker S."/>
            <person name="Barry K."/>
            <person name="Bills G."/>
            <person name="Bluhm B."/>
            <person name="Cannon C."/>
            <person name="Castanera R."/>
            <person name="Culley D."/>
            <person name="Daum C."/>
            <person name="Ezra D."/>
            <person name="Gonzalez J."/>
            <person name="Henrissat B."/>
            <person name="Kuo A."/>
            <person name="Liang C."/>
            <person name="Lipzen A."/>
            <person name="Lutzoni F."/>
            <person name="Magnuson J."/>
            <person name="Mondo S."/>
            <person name="Nolan M."/>
            <person name="Ohm R."/>
            <person name="Pangilinan J."/>
            <person name="Park H.-J."/>
            <person name="Ramirez L."/>
            <person name="Alfaro M."/>
            <person name="Sun H."/>
            <person name="Tritt A."/>
            <person name="Yoshinaga Y."/>
            <person name="Zwiers L.-H."/>
            <person name="Turgeon B."/>
            <person name="Goodwin S."/>
            <person name="Spatafora J."/>
            <person name="Crous P."/>
            <person name="Grigoriev I."/>
        </authorList>
    </citation>
    <scope>NUCLEOTIDE SEQUENCE</scope>
    <source>
        <strain evidence="1">CBS 122368</strain>
    </source>
</reference>
<evidence type="ECO:0000313" key="2">
    <source>
        <dbReference type="Proteomes" id="UP000800094"/>
    </source>
</evidence>
<dbReference type="RefSeq" id="XP_033677642.1">
    <property type="nucleotide sequence ID" value="XM_033819640.1"/>
</dbReference>
<name>A0A6A6HXX9_9PLEO</name>
<proteinExistence type="predicted"/>
<dbReference type="AlphaFoldDB" id="A0A6A6HXX9"/>
<dbReference type="GeneID" id="54572970"/>
<dbReference type="EMBL" id="ML987207">
    <property type="protein sequence ID" value="KAF2242638.1"/>
    <property type="molecule type" value="Genomic_DNA"/>
</dbReference>
<gene>
    <name evidence="1" type="ORF">BU26DRAFT_129780</name>
</gene>
<evidence type="ECO:0000313" key="1">
    <source>
        <dbReference type="EMBL" id="KAF2242638.1"/>
    </source>
</evidence>
<accession>A0A6A6HXX9</accession>
<organism evidence="1 2">
    <name type="scientific">Trematosphaeria pertusa</name>
    <dbReference type="NCBI Taxonomy" id="390896"/>
    <lineage>
        <taxon>Eukaryota</taxon>
        <taxon>Fungi</taxon>
        <taxon>Dikarya</taxon>
        <taxon>Ascomycota</taxon>
        <taxon>Pezizomycotina</taxon>
        <taxon>Dothideomycetes</taxon>
        <taxon>Pleosporomycetidae</taxon>
        <taxon>Pleosporales</taxon>
        <taxon>Massarineae</taxon>
        <taxon>Trematosphaeriaceae</taxon>
        <taxon>Trematosphaeria</taxon>
    </lineage>
</organism>
<sequence>MPSHFFLSLYWARSRIEATSITSILVIVVQSCRACRPLLFSLTCSGFDDPGSIHSLTHAHFYHTNVNHHINPSYCTVPAQPSSNAAHILLPRVKNRRL</sequence>
<protein>
    <submittedName>
        <fullName evidence="1">Uncharacterized protein</fullName>
    </submittedName>
</protein>